<dbReference type="Proteomes" id="UP000299102">
    <property type="component" value="Unassembled WGS sequence"/>
</dbReference>
<evidence type="ECO:0000313" key="2">
    <source>
        <dbReference type="Proteomes" id="UP000299102"/>
    </source>
</evidence>
<reference evidence="1 2" key="1">
    <citation type="journal article" date="2019" name="Commun. Biol.">
        <title>The bagworm genome reveals a unique fibroin gene that provides high tensile strength.</title>
        <authorList>
            <person name="Kono N."/>
            <person name="Nakamura H."/>
            <person name="Ohtoshi R."/>
            <person name="Tomita M."/>
            <person name="Numata K."/>
            <person name="Arakawa K."/>
        </authorList>
    </citation>
    <scope>NUCLEOTIDE SEQUENCE [LARGE SCALE GENOMIC DNA]</scope>
</reference>
<proteinExistence type="predicted"/>
<comment type="caution">
    <text evidence="1">The sequence shown here is derived from an EMBL/GenBank/DDBJ whole genome shotgun (WGS) entry which is preliminary data.</text>
</comment>
<protein>
    <submittedName>
        <fullName evidence="1">Uncharacterized protein</fullName>
    </submittedName>
</protein>
<sequence length="245" mass="27240">MRWRVRVHYNGKQNVESSRRRRGSMTRDHKKCARAARAALPLALARLGEKARFEPFDLEYIGRGRYGSVVKWQVLETTTTRSVSHSTVLACDPTARQRPTPIRLRSPFLVSRDPPMKSREYILIEHQSVDGTSILVGHELVSQMRTSGYLMGKNAIKQANTGGTNDGYANTMMAVALGRRCLMAQTFGSVKRTSCTSSRLTARCVSDGMAGIASVGSLNTPDTLLDVTVCNYIHKGCPMWAQFQK</sequence>
<accession>A0A4C1X3C1</accession>
<organism evidence="1 2">
    <name type="scientific">Eumeta variegata</name>
    <name type="common">Bagworm moth</name>
    <name type="synonym">Eumeta japonica</name>
    <dbReference type="NCBI Taxonomy" id="151549"/>
    <lineage>
        <taxon>Eukaryota</taxon>
        <taxon>Metazoa</taxon>
        <taxon>Ecdysozoa</taxon>
        <taxon>Arthropoda</taxon>
        <taxon>Hexapoda</taxon>
        <taxon>Insecta</taxon>
        <taxon>Pterygota</taxon>
        <taxon>Neoptera</taxon>
        <taxon>Endopterygota</taxon>
        <taxon>Lepidoptera</taxon>
        <taxon>Glossata</taxon>
        <taxon>Ditrysia</taxon>
        <taxon>Tineoidea</taxon>
        <taxon>Psychidae</taxon>
        <taxon>Oiketicinae</taxon>
        <taxon>Eumeta</taxon>
    </lineage>
</organism>
<gene>
    <name evidence="1" type="ORF">EVAR_87789_1</name>
</gene>
<evidence type="ECO:0000313" key="1">
    <source>
        <dbReference type="EMBL" id="GBP58211.1"/>
    </source>
</evidence>
<name>A0A4C1X3C1_EUMVA</name>
<dbReference type="AlphaFoldDB" id="A0A4C1X3C1"/>
<dbReference type="EMBL" id="BGZK01000729">
    <property type="protein sequence ID" value="GBP58211.1"/>
    <property type="molecule type" value="Genomic_DNA"/>
</dbReference>
<keyword evidence="2" id="KW-1185">Reference proteome</keyword>